<dbReference type="GO" id="GO:0003911">
    <property type="term" value="F:DNA ligase (NAD+) activity"/>
    <property type="evidence" value="ECO:0007669"/>
    <property type="project" value="UniProtKB-UniRule"/>
</dbReference>
<dbReference type="Gene3D" id="1.10.150.20">
    <property type="entry name" value="5' to 3' exonuclease, C-terminal subdomain"/>
    <property type="match status" value="2"/>
</dbReference>
<feature type="binding site" evidence="14">
    <location>
        <position position="346"/>
    </location>
    <ligand>
        <name>Zn(2+)</name>
        <dbReference type="ChEBI" id="CHEBI:29105"/>
    </ligand>
</feature>
<evidence type="ECO:0000256" key="9">
    <source>
        <dbReference type="ARBA" id="ARBA00022842"/>
    </source>
</evidence>
<name>A0A1F6MC36_9BACT</name>
<dbReference type="CDD" id="cd17748">
    <property type="entry name" value="BRCT_DNA_ligase_like"/>
    <property type="match status" value="1"/>
</dbReference>
<comment type="cofactor">
    <cofactor evidence="14">
        <name>Mg(2+)</name>
        <dbReference type="ChEBI" id="CHEBI:18420"/>
    </cofactor>
    <cofactor evidence="14">
        <name>Mn(2+)</name>
        <dbReference type="ChEBI" id="CHEBI:29035"/>
    </cofactor>
</comment>
<feature type="active site" description="N6-AMP-lysine intermediate" evidence="14">
    <location>
        <position position="59"/>
    </location>
</feature>
<dbReference type="GO" id="GO:0005829">
    <property type="term" value="C:cytosol"/>
    <property type="evidence" value="ECO:0007669"/>
    <property type="project" value="TreeGrafter"/>
</dbReference>
<evidence type="ECO:0000313" key="16">
    <source>
        <dbReference type="EMBL" id="OGH69130.1"/>
    </source>
</evidence>
<dbReference type="InterPro" id="IPR041663">
    <property type="entry name" value="DisA/LigA_HHH"/>
</dbReference>
<dbReference type="AlphaFoldDB" id="A0A1F6MC36"/>
<dbReference type="Pfam" id="PF01653">
    <property type="entry name" value="DNA_ligase_aden"/>
    <property type="match status" value="1"/>
</dbReference>
<feature type="binding site" evidence="14">
    <location>
        <position position="57"/>
    </location>
    <ligand>
        <name>NAD(+)</name>
        <dbReference type="ChEBI" id="CHEBI:57540"/>
    </ligand>
</feature>
<dbReference type="InterPro" id="IPR004150">
    <property type="entry name" value="NAD_DNA_ligase_OB"/>
</dbReference>
<dbReference type="Gene3D" id="6.20.10.30">
    <property type="match status" value="1"/>
</dbReference>
<evidence type="ECO:0000256" key="6">
    <source>
        <dbReference type="ARBA" id="ARBA00022723"/>
    </source>
</evidence>
<dbReference type="Proteomes" id="UP000176413">
    <property type="component" value="Unassembled WGS sequence"/>
</dbReference>
<evidence type="ECO:0000313" key="17">
    <source>
        <dbReference type="Proteomes" id="UP000176413"/>
    </source>
</evidence>
<organism evidence="16 17">
    <name type="scientific">Candidatus Magasanikbacteria bacterium RIFCSPHIGHO2_02_FULL_45_10</name>
    <dbReference type="NCBI Taxonomy" id="1798679"/>
    <lineage>
        <taxon>Bacteria</taxon>
        <taxon>Candidatus Magasanikiibacteriota</taxon>
    </lineage>
</organism>
<feature type="binding site" evidence="14">
    <location>
        <position position="349"/>
    </location>
    <ligand>
        <name>Zn(2+)</name>
        <dbReference type="ChEBI" id="CHEBI:29105"/>
    </ligand>
</feature>
<dbReference type="InterPro" id="IPR001357">
    <property type="entry name" value="BRCT_dom"/>
</dbReference>
<protein>
    <recommendedName>
        <fullName evidence="3 14">DNA ligase</fullName>
        <ecNumber evidence="2 14">6.5.1.2</ecNumber>
    </recommendedName>
    <alternativeName>
        <fullName evidence="14">Polydeoxyribonucleotide synthase [NAD(+)]</fullName>
    </alternativeName>
</protein>
<dbReference type="InterPro" id="IPR036420">
    <property type="entry name" value="BRCT_dom_sf"/>
</dbReference>
<dbReference type="Gene3D" id="2.40.50.140">
    <property type="entry name" value="Nucleic acid-binding proteins"/>
    <property type="match status" value="1"/>
</dbReference>
<dbReference type="Pfam" id="PF03120">
    <property type="entry name" value="OB_DNA_ligase"/>
    <property type="match status" value="1"/>
</dbReference>
<dbReference type="SUPFAM" id="SSF52113">
    <property type="entry name" value="BRCT domain"/>
    <property type="match status" value="1"/>
</dbReference>
<dbReference type="EMBL" id="MFQA01000014">
    <property type="protein sequence ID" value="OGH69130.1"/>
    <property type="molecule type" value="Genomic_DNA"/>
</dbReference>
<evidence type="ECO:0000256" key="2">
    <source>
        <dbReference type="ARBA" id="ARBA00012722"/>
    </source>
</evidence>
<dbReference type="NCBIfam" id="TIGR00575">
    <property type="entry name" value="dnlj"/>
    <property type="match status" value="1"/>
</dbReference>
<comment type="catalytic activity">
    <reaction evidence="12 14">
        <text>NAD(+) + (deoxyribonucleotide)n-3'-hydroxyl + 5'-phospho-(deoxyribonucleotide)m = (deoxyribonucleotide)n+m + AMP + beta-nicotinamide D-nucleotide.</text>
        <dbReference type="EC" id="6.5.1.2"/>
    </reaction>
</comment>
<evidence type="ECO:0000256" key="13">
    <source>
        <dbReference type="ARBA" id="ARBA00060881"/>
    </source>
</evidence>
<dbReference type="InterPro" id="IPR013840">
    <property type="entry name" value="DNAligase_N"/>
</dbReference>
<dbReference type="InterPro" id="IPR001679">
    <property type="entry name" value="DNA_ligase"/>
</dbReference>
<keyword evidence="10 14" id="KW-0520">NAD</keyword>
<dbReference type="GO" id="GO:0006281">
    <property type="term" value="P:DNA repair"/>
    <property type="evidence" value="ECO:0007669"/>
    <property type="project" value="UniProtKB-KW"/>
</dbReference>
<dbReference type="NCBIfam" id="NF005932">
    <property type="entry name" value="PRK07956.1"/>
    <property type="match status" value="1"/>
</dbReference>
<comment type="caution">
    <text evidence="14">Lacks conserved residue(s) required for the propagation of feature annotation.</text>
</comment>
<dbReference type="EC" id="6.5.1.2" evidence="2 14"/>
<proteinExistence type="inferred from homology"/>
<keyword evidence="6 14" id="KW-0479">Metal-binding</keyword>
<feature type="binding site" evidence="14">
    <location>
        <position position="114"/>
    </location>
    <ligand>
        <name>NAD(+)</name>
        <dbReference type="ChEBI" id="CHEBI:57540"/>
    </ligand>
</feature>
<dbReference type="CDD" id="cd00114">
    <property type="entry name" value="LIGANc"/>
    <property type="match status" value="1"/>
</dbReference>
<evidence type="ECO:0000259" key="15">
    <source>
        <dbReference type="PROSITE" id="PS50172"/>
    </source>
</evidence>
<dbReference type="GO" id="GO:0046872">
    <property type="term" value="F:metal ion binding"/>
    <property type="evidence" value="ECO:0007669"/>
    <property type="project" value="UniProtKB-KW"/>
</dbReference>
<dbReference type="GO" id="GO:0003677">
    <property type="term" value="F:DNA binding"/>
    <property type="evidence" value="ECO:0007669"/>
    <property type="project" value="InterPro"/>
</dbReference>
<dbReference type="InterPro" id="IPR010994">
    <property type="entry name" value="RuvA_2-like"/>
</dbReference>
<evidence type="ECO:0000256" key="7">
    <source>
        <dbReference type="ARBA" id="ARBA00022763"/>
    </source>
</evidence>
<sequence>MAGKPLDKFEKIVHTIPQWSFNDAFEEQDIRDWEERILKILEKKLGHRPKDLNYVCELKIDGLHMVLTYKQGQLKTAATRGDGRVGENVTQNIRTIQSVPIILREKIDLIAEGEAWLSRDMLVKINRKREKTGEPLFANPRNAAAGTIRQLDSKIVAARKLSLTVYDISSANVPETQEKELDKLKQLGFMTDTHWRVAADVAEIMRFYRDWEKKKESPAFWIDGVVIKVNQKKYQEALGFTGKAPRWAIAFKFPAEQGTTKIKEVYWQIGRRGTLTPVALMDPVKLAGTTVTHATLHNFDEIQRLGVRVEDTVIVEKAGDIIPKVVRVLDKLRTGREKPVSKPASCPLCGGKVGKRDAEEVALYCLNPNCFAQELNRIAYFVSKHCFDIDHVGEKIVEQLVNEGLIKDAADLFTLTVGDLELLERFGEKSASNIITAIQAAKEISLARFVNALGIKHVGEETAEDLAEYFGGLEKLMKANEEDLYAVSGVGEKVAKSILEFFSDRKNMEYIAKLLKNGVKIKKNEPKKIAAKLTGKTYVLTGTLSLITRDEAKEKLKALGAEVAESVSQKTTAVIAGESAGSKLTKAEKLGVQILDEQAFLELLK</sequence>
<reference evidence="16 17" key="1">
    <citation type="journal article" date="2016" name="Nat. Commun.">
        <title>Thousands of microbial genomes shed light on interconnected biogeochemical processes in an aquifer system.</title>
        <authorList>
            <person name="Anantharaman K."/>
            <person name="Brown C.T."/>
            <person name="Hug L.A."/>
            <person name="Sharon I."/>
            <person name="Castelle C.J."/>
            <person name="Probst A.J."/>
            <person name="Thomas B.C."/>
            <person name="Singh A."/>
            <person name="Wilkins M.J."/>
            <person name="Karaoz U."/>
            <person name="Brodie E.L."/>
            <person name="Williams K.H."/>
            <person name="Hubbard S.S."/>
            <person name="Banfield J.F."/>
        </authorList>
    </citation>
    <scope>NUCLEOTIDE SEQUENCE [LARGE SCALE GENOMIC DNA]</scope>
</reference>
<feature type="binding site" evidence="14">
    <location>
        <position position="80"/>
    </location>
    <ligand>
        <name>NAD(+)</name>
        <dbReference type="ChEBI" id="CHEBI:57540"/>
    </ligand>
</feature>
<feature type="domain" description="BRCT" evidence="15">
    <location>
        <begin position="528"/>
        <end position="605"/>
    </location>
</feature>
<keyword evidence="7 14" id="KW-0227">DNA damage</keyword>
<dbReference type="InterPro" id="IPR013839">
    <property type="entry name" value="DNAligase_adenylation"/>
</dbReference>
<dbReference type="Pfam" id="PF14520">
    <property type="entry name" value="HHH_5"/>
    <property type="match status" value="1"/>
</dbReference>
<comment type="caution">
    <text evidence="16">The sequence shown here is derived from an EMBL/GenBank/DDBJ whole genome shotgun (WGS) entry which is preliminary data.</text>
</comment>
<dbReference type="InterPro" id="IPR012340">
    <property type="entry name" value="NA-bd_OB-fold"/>
</dbReference>
<evidence type="ECO:0000256" key="8">
    <source>
        <dbReference type="ARBA" id="ARBA00022833"/>
    </source>
</evidence>
<feature type="binding site" evidence="14">
    <location>
        <position position="370"/>
    </location>
    <ligand>
        <name>Zn(2+)</name>
        <dbReference type="ChEBI" id="CHEBI:29105"/>
    </ligand>
</feature>
<feature type="binding site" evidence="14">
    <location>
        <begin position="20"/>
        <end position="21"/>
    </location>
    <ligand>
        <name>NAD(+)</name>
        <dbReference type="ChEBI" id="CHEBI:57540"/>
    </ligand>
</feature>
<dbReference type="PIRSF" id="PIRSF001604">
    <property type="entry name" value="LigA"/>
    <property type="match status" value="1"/>
</dbReference>
<dbReference type="PROSITE" id="PS50172">
    <property type="entry name" value="BRCT"/>
    <property type="match status" value="1"/>
</dbReference>
<gene>
    <name evidence="14" type="primary">ligA</name>
    <name evidence="16" type="ORF">A3D53_00260</name>
</gene>
<keyword evidence="8 14" id="KW-0862">Zinc</keyword>
<dbReference type="FunFam" id="1.10.150.20:FF:000006">
    <property type="entry name" value="DNA ligase"/>
    <property type="match status" value="1"/>
</dbReference>
<feature type="binding site" evidence="14">
    <location>
        <position position="365"/>
    </location>
    <ligand>
        <name>Zn(2+)</name>
        <dbReference type="ChEBI" id="CHEBI:29105"/>
    </ligand>
</feature>
<dbReference type="PANTHER" id="PTHR23389:SF9">
    <property type="entry name" value="DNA LIGASE"/>
    <property type="match status" value="1"/>
</dbReference>
<dbReference type="FunFam" id="1.10.150.20:FF:000007">
    <property type="entry name" value="DNA ligase"/>
    <property type="match status" value="1"/>
</dbReference>
<evidence type="ECO:0000256" key="11">
    <source>
        <dbReference type="ARBA" id="ARBA00023204"/>
    </source>
</evidence>
<keyword evidence="9 14" id="KW-0460">Magnesium</keyword>
<evidence type="ECO:0000256" key="1">
    <source>
        <dbReference type="ARBA" id="ARBA00004067"/>
    </source>
</evidence>
<dbReference type="GO" id="GO:0006260">
    <property type="term" value="P:DNA replication"/>
    <property type="evidence" value="ECO:0007669"/>
    <property type="project" value="UniProtKB-KW"/>
</dbReference>
<evidence type="ECO:0000256" key="3">
    <source>
        <dbReference type="ARBA" id="ARBA00013308"/>
    </source>
</evidence>
<feature type="binding site" evidence="14">
    <location>
        <position position="228"/>
    </location>
    <ligand>
        <name>NAD(+)</name>
        <dbReference type="ChEBI" id="CHEBI:57540"/>
    </ligand>
</feature>
<dbReference type="SMART" id="SM00292">
    <property type="entry name" value="BRCT"/>
    <property type="match status" value="1"/>
</dbReference>
<dbReference type="Gene3D" id="3.40.50.10190">
    <property type="entry name" value="BRCT domain"/>
    <property type="match status" value="1"/>
</dbReference>
<keyword evidence="5 14" id="KW-0235">DNA replication</keyword>
<comment type="function">
    <text evidence="1 14">DNA ligase that catalyzes the formation of phosphodiester linkages between 5'-phosphoryl and 3'-hydroxyl groups in double-stranded DNA using NAD as a coenzyme and as the energy source for the reaction. It is essential for DNA replication and repair of damaged DNA.</text>
</comment>
<dbReference type="SMART" id="SM00278">
    <property type="entry name" value="HhH1"/>
    <property type="match status" value="4"/>
</dbReference>
<dbReference type="SMART" id="SM00532">
    <property type="entry name" value="LIGANc"/>
    <property type="match status" value="1"/>
</dbReference>
<dbReference type="Gene3D" id="3.30.470.30">
    <property type="entry name" value="DNA ligase/mRNA capping enzyme"/>
    <property type="match status" value="1"/>
</dbReference>
<dbReference type="PANTHER" id="PTHR23389">
    <property type="entry name" value="CHROMOSOME TRANSMISSION FIDELITY FACTOR 18"/>
    <property type="match status" value="1"/>
</dbReference>
<evidence type="ECO:0000256" key="5">
    <source>
        <dbReference type="ARBA" id="ARBA00022705"/>
    </source>
</evidence>
<dbReference type="FunFam" id="2.40.50.140:FF:000012">
    <property type="entry name" value="DNA ligase"/>
    <property type="match status" value="1"/>
</dbReference>
<evidence type="ECO:0000256" key="10">
    <source>
        <dbReference type="ARBA" id="ARBA00023027"/>
    </source>
</evidence>
<dbReference type="InterPro" id="IPR003583">
    <property type="entry name" value="Hlx-hairpin-Hlx_DNA-bd_motif"/>
</dbReference>
<dbReference type="SUPFAM" id="SSF47781">
    <property type="entry name" value="RuvA domain 2-like"/>
    <property type="match status" value="1"/>
</dbReference>
<dbReference type="Pfam" id="PF12826">
    <property type="entry name" value="HHH_2"/>
    <property type="match status" value="1"/>
</dbReference>
<feature type="binding site" evidence="14">
    <location>
        <position position="252"/>
    </location>
    <ligand>
        <name>NAD(+)</name>
        <dbReference type="ChEBI" id="CHEBI:57540"/>
    </ligand>
</feature>
<evidence type="ECO:0000256" key="12">
    <source>
        <dbReference type="ARBA" id="ARBA00034005"/>
    </source>
</evidence>
<dbReference type="Pfam" id="PF00533">
    <property type="entry name" value="BRCT"/>
    <property type="match status" value="1"/>
</dbReference>
<keyword evidence="4 14" id="KW-0436">Ligase</keyword>
<keyword evidence="14" id="KW-0464">Manganese</keyword>
<comment type="similarity">
    <text evidence="13 14">Belongs to the NAD-dependent DNA ligase family. LigA subfamily.</text>
</comment>
<keyword evidence="11 14" id="KW-0234">DNA repair</keyword>
<dbReference type="HAMAP" id="MF_01588">
    <property type="entry name" value="DNA_ligase_A"/>
    <property type="match status" value="1"/>
</dbReference>
<evidence type="ECO:0000256" key="14">
    <source>
        <dbReference type="HAMAP-Rule" id="MF_01588"/>
    </source>
</evidence>
<dbReference type="SUPFAM" id="SSF50249">
    <property type="entry name" value="Nucleic acid-binding proteins"/>
    <property type="match status" value="1"/>
</dbReference>
<dbReference type="SUPFAM" id="SSF56091">
    <property type="entry name" value="DNA ligase/mRNA capping enzyme, catalytic domain"/>
    <property type="match status" value="1"/>
</dbReference>
<evidence type="ECO:0000256" key="4">
    <source>
        <dbReference type="ARBA" id="ARBA00022598"/>
    </source>
</evidence>
<accession>A0A1F6MC36</accession>